<dbReference type="InterPro" id="IPR051312">
    <property type="entry name" value="Diverse_Substr_Oxidored"/>
</dbReference>
<dbReference type="SUPFAM" id="SSF55447">
    <property type="entry name" value="CO dehydrogenase flavoprotein C-terminal domain-like"/>
    <property type="match status" value="1"/>
</dbReference>
<keyword evidence="2" id="KW-0560">Oxidoreductase</keyword>
<dbReference type="Pfam" id="PF03450">
    <property type="entry name" value="CO_deh_flav_C"/>
    <property type="match status" value="1"/>
</dbReference>
<evidence type="ECO:0000256" key="1">
    <source>
        <dbReference type="ARBA" id="ARBA00022630"/>
    </source>
</evidence>
<dbReference type="PANTHER" id="PTHR42659">
    <property type="entry name" value="XANTHINE DEHYDROGENASE SUBUNIT C-RELATED"/>
    <property type="match status" value="1"/>
</dbReference>
<dbReference type="InterPro" id="IPR002346">
    <property type="entry name" value="Mopterin_DH_FAD-bd"/>
</dbReference>
<dbReference type="Proteomes" id="UP000596929">
    <property type="component" value="Unassembled WGS sequence"/>
</dbReference>
<dbReference type="SMART" id="SM01092">
    <property type="entry name" value="CO_deh_flav_C"/>
    <property type="match status" value="1"/>
</dbReference>
<dbReference type="PANTHER" id="PTHR42659:SF9">
    <property type="entry name" value="XANTHINE DEHYDROGENASE FAD-BINDING SUBUNIT XDHB-RELATED"/>
    <property type="match status" value="1"/>
</dbReference>
<evidence type="ECO:0000313" key="4">
    <source>
        <dbReference type="EMBL" id="MBC5628761.1"/>
    </source>
</evidence>
<sequence>MELKDIVKPSTIEEALRLKKSLTTSLFLAGGTDLTLNIKKNEITTKYLIDLNVVDDLKIISENELYIEIGSMVTFSELRENLIIRKYLNSLVNCAETMGSPQIRNMATIGGNIINAGPAADGIPCIMALDGILTFKSLDKVRNITCVDYFKNYSAERIKANELLTKILIPKKSILSGFYKLGKRNSLAIARLSTSIVLNIENDIIKDISISLGAVGRYPFRVEKTENLAKGKNISWLFDNEILTLLENEVVESIKGRKTMNFKKEAIKGVYKNALKMTLTLEKNERMI</sequence>
<dbReference type="Pfam" id="PF00941">
    <property type="entry name" value="FAD_binding_5"/>
    <property type="match status" value="1"/>
</dbReference>
<keyword evidence="1" id="KW-0285">Flavoprotein</keyword>
<dbReference type="InterPro" id="IPR016166">
    <property type="entry name" value="FAD-bd_PCMH"/>
</dbReference>
<dbReference type="EMBL" id="JACOOO010000014">
    <property type="protein sequence ID" value="MBC5628761.1"/>
    <property type="molecule type" value="Genomic_DNA"/>
</dbReference>
<dbReference type="InterPro" id="IPR036318">
    <property type="entry name" value="FAD-bd_PCMH-like_sf"/>
</dbReference>
<dbReference type="Gene3D" id="3.30.465.10">
    <property type="match status" value="1"/>
</dbReference>
<comment type="caution">
    <text evidence="4">The sequence shown here is derived from an EMBL/GenBank/DDBJ whole genome shotgun (WGS) entry which is preliminary data.</text>
</comment>
<dbReference type="InterPro" id="IPR016167">
    <property type="entry name" value="FAD-bd_PCMH_sub1"/>
</dbReference>
<protein>
    <submittedName>
        <fullName evidence="4">FAD binding domain-containing protein</fullName>
    </submittedName>
</protein>
<evidence type="ECO:0000256" key="2">
    <source>
        <dbReference type="ARBA" id="ARBA00023002"/>
    </source>
</evidence>
<evidence type="ECO:0000313" key="5">
    <source>
        <dbReference type="Proteomes" id="UP000596929"/>
    </source>
</evidence>
<dbReference type="Gene3D" id="3.30.390.50">
    <property type="entry name" value="CO dehydrogenase flavoprotein, C-terminal domain"/>
    <property type="match status" value="1"/>
</dbReference>
<dbReference type="PROSITE" id="PS51387">
    <property type="entry name" value="FAD_PCMH"/>
    <property type="match status" value="1"/>
</dbReference>
<reference evidence="4 5" key="1">
    <citation type="submission" date="2020-08" db="EMBL/GenBank/DDBJ databases">
        <title>Genome public.</title>
        <authorList>
            <person name="Liu C."/>
            <person name="Sun Q."/>
        </authorList>
    </citation>
    <scope>NUCLEOTIDE SEQUENCE [LARGE SCALE GENOMIC DNA]</scope>
    <source>
        <strain evidence="4 5">NSJ-6</strain>
    </source>
</reference>
<dbReference type="RefSeq" id="WP_042281688.1">
    <property type="nucleotide sequence ID" value="NZ_JACOOO010000014.1"/>
</dbReference>
<feature type="domain" description="FAD-binding PCMH-type" evidence="3">
    <location>
        <begin position="1"/>
        <end position="174"/>
    </location>
</feature>
<evidence type="ECO:0000259" key="3">
    <source>
        <dbReference type="PROSITE" id="PS51387"/>
    </source>
</evidence>
<dbReference type="InterPro" id="IPR036683">
    <property type="entry name" value="CO_DH_flav_C_dom_sf"/>
</dbReference>
<accession>A0ABR7DBJ2</accession>
<keyword evidence="5" id="KW-1185">Reference proteome</keyword>
<gene>
    <name evidence="4" type="ORF">H8S20_07650</name>
</gene>
<organism evidence="4 5">
    <name type="scientific">Clostridium hominis</name>
    <dbReference type="NCBI Taxonomy" id="2763036"/>
    <lineage>
        <taxon>Bacteria</taxon>
        <taxon>Bacillati</taxon>
        <taxon>Bacillota</taxon>
        <taxon>Clostridia</taxon>
        <taxon>Eubacteriales</taxon>
        <taxon>Clostridiaceae</taxon>
        <taxon>Clostridium</taxon>
    </lineage>
</organism>
<dbReference type="InterPro" id="IPR016169">
    <property type="entry name" value="FAD-bd_PCMH_sub2"/>
</dbReference>
<dbReference type="InterPro" id="IPR005107">
    <property type="entry name" value="CO_DH_flav_C"/>
</dbReference>
<proteinExistence type="predicted"/>
<name>A0ABR7DBJ2_9CLOT</name>
<dbReference type="SUPFAM" id="SSF56176">
    <property type="entry name" value="FAD-binding/transporter-associated domain-like"/>
    <property type="match status" value="1"/>
</dbReference>
<dbReference type="Gene3D" id="3.30.43.10">
    <property type="entry name" value="Uridine Diphospho-n-acetylenolpyruvylglucosamine Reductase, domain 2"/>
    <property type="match status" value="1"/>
</dbReference>